<dbReference type="InterPro" id="IPR029062">
    <property type="entry name" value="Class_I_gatase-like"/>
</dbReference>
<protein>
    <submittedName>
        <fullName evidence="2">GMP synthase-Glutamine amidotransferase</fullName>
    </submittedName>
</protein>
<dbReference type="InterPro" id="IPR044992">
    <property type="entry name" value="ChyE-like"/>
</dbReference>
<evidence type="ECO:0000259" key="1">
    <source>
        <dbReference type="Pfam" id="PF00117"/>
    </source>
</evidence>
<evidence type="ECO:0000313" key="3">
    <source>
        <dbReference type="Proteomes" id="UP000199514"/>
    </source>
</evidence>
<accession>A0A1I1ME50</accession>
<keyword evidence="3" id="KW-1185">Reference proteome</keyword>
<organism evidence="2 3">
    <name type="scientific">Flexibacter flexilis DSM 6793</name>
    <dbReference type="NCBI Taxonomy" id="927664"/>
    <lineage>
        <taxon>Bacteria</taxon>
        <taxon>Pseudomonadati</taxon>
        <taxon>Bacteroidota</taxon>
        <taxon>Cytophagia</taxon>
        <taxon>Cytophagales</taxon>
        <taxon>Flexibacteraceae</taxon>
        <taxon>Flexibacter</taxon>
    </lineage>
</organism>
<feature type="domain" description="Glutamine amidotransferase" evidence="1">
    <location>
        <begin position="41"/>
        <end position="187"/>
    </location>
</feature>
<dbReference type="FunFam" id="3.40.50.880:FF:000033">
    <property type="entry name" value="Glutamine amidotransferase class-I"/>
    <property type="match status" value="1"/>
</dbReference>
<dbReference type="GO" id="GO:0016740">
    <property type="term" value="F:transferase activity"/>
    <property type="evidence" value="ECO:0007669"/>
    <property type="project" value="UniProtKB-KW"/>
</dbReference>
<sequence length="235" mass="26133">MKPLRIHYFQHVAFEGLGNIETWALLRGHQLTATHFYAQDPLPDLANIDWLVVMGGPMGVYDEAQHAWLAAEKAFIRQAIDAGKTLLGVCLGAQLIAEVLGAKVHPNTQKEIGWFDIQATPQAAQNPVWASVPLTLKVFHWHGDTFELPPHTQHLAFSAACQQQAYAHENGKILGLQFHLEATEKLLQMMVENGQNELTAAPFVQTAAQIVEQHCVPENKKVLFDILDHLAQPFA</sequence>
<dbReference type="PANTHER" id="PTHR42695">
    <property type="entry name" value="GLUTAMINE AMIDOTRANSFERASE YLR126C-RELATED"/>
    <property type="match status" value="1"/>
</dbReference>
<dbReference type="SUPFAM" id="SSF52317">
    <property type="entry name" value="Class I glutamine amidotransferase-like"/>
    <property type="match status" value="1"/>
</dbReference>
<dbReference type="EMBL" id="FOLE01000010">
    <property type="protein sequence ID" value="SFC83697.1"/>
    <property type="molecule type" value="Genomic_DNA"/>
</dbReference>
<dbReference type="RefSeq" id="WP_091515306.1">
    <property type="nucleotide sequence ID" value="NZ_FOLE01000010.1"/>
</dbReference>
<evidence type="ECO:0000313" key="2">
    <source>
        <dbReference type="EMBL" id="SFC83697.1"/>
    </source>
</evidence>
<gene>
    <name evidence="2" type="ORF">SAMN05421780_110150</name>
</gene>
<dbReference type="STRING" id="927664.SAMN05421780_110150"/>
<dbReference type="Pfam" id="PF00117">
    <property type="entry name" value="GATase"/>
    <property type="match status" value="1"/>
</dbReference>
<keyword evidence="2" id="KW-0315">Glutamine amidotransferase</keyword>
<dbReference type="PANTHER" id="PTHR42695:SF5">
    <property type="entry name" value="GLUTAMINE AMIDOTRANSFERASE YLR126C-RELATED"/>
    <property type="match status" value="1"/>
</dbReference>
<name>A0A1I1ME50_9BACT</name>
<reference evidence="2 3" key="1">
    <citation type="submission" date="2016-10" db="EMBL/GenBank/DDBJ databases">
        <authorList>
            <person name="de Groot N.N."/>
        </authorList>
    </citation>
    <scope>NUCLEOTIDE SEQUENCE [LARGE SCALE GENOMIC DNA]</scope>
    <source>
        <strain evidence="2 3">DSM 6793</strain>
    </source>
</reference>
<keyword evidence="2" id="KW-0808">Transferase</keyword>
<proteinExistence type="predicted"/>
<dbReference type="AlphaFoldDB" id="A0A1I1ME50"/>
<dbReference type="OrthoDB" id="9807137at2"/>
<dbReference type="Proteomes" id="UP000199514">
    <property type="component" value="Unassembled WGS sequence"/>
</dbReference>
<dbReference type="GO" id="GO:0005829">
    <property type="term" value="C:cytosol"/>
    <property type="evidence" value="ECO:0007669"/>
    <property type="project" value="TreeGrafter"/>
</dbReference>
<dbReference type="InterPro" id="IPR017926">
    <property type="entry name" value="GATASE"/>
</dbReference>
<dbReference type="PROSITE" id="PS51273">
    <property type="entry name" value="GATASE_TYPE_1"/>
    <property type="match status" value="1"/>
</dbReference>
<dbReference type="Gene3D" id="3.40.50.880">
    <property type="match status" value="1"/>
</dbReference>
<dbReference type="CDD" id="cd01741">
    <property type="entry name" value="GATase1_1"/>
    <property type="match status" value="1"/>
</dbReference>